<reference evidence="4 5" key="1">
    <citation type="journal article" date="2024" name="Int. J. Syst. Evol. Microbiol.">
        <title>Paenibacillus hexagrammi sp. nov., a novel bacterium isolated from the gut content of Hexagrammos agrammus.</title>
        <authorList>
            <person name="Jung H.K."/>
            <person name="Kim D.G."/>
            <person name="Zin H."/>
            <person name="Park J."/>
            <person name="Jung H."/>
            <person name="Kim Y.O."/>
            <person name="Kong H.J."/>
            <person name="Kim J.W."/>
            <person name="Kim Y.S."/>
        </authorList>
    </citation>
    <scope>NUCLEOTIDE SEQUENCE [LARGE SCALE GENOMIC DNA]</scope>
    <source>
        <strain evidence="4 5">YPD9-1</strain>
    </source>
</reference>
<evidence type="ECO:0000313" key="4">
    <source>
        <dbReference type="EMBL" id="UJF31431.1"/>
    </source>
</evidence>
<evidence type="ECO:0000256" key="1">
    <source>
        <dbReference type="ARBA" id="ARBA00023224"/>
    </source>
</evidence>
<dbReference type="PANTHER" id="PTHR32089">
    <property type="entry name" value="METHYL-ACCEPTING CHEMOTAXIS PROTEIN MCPB"/>
    <property type="match status" value="1"/>
</dbReference>
<dbReference type="PROSITE" id="PS50111">
    <property type="entry name" value="CHEMOTAXIS_TRANSDUC_2"/>
    <property type="match status" value="1"/>
</dbReference>
<sequence>MPFRIAQLVQLPVRVRGNEASDSLGTYFLVERYESSKESSIHIRIATSSSSISERSSYSKMKAEAGGESVQSTVRQMRLIKESVEQSNAIIQSLDDKSKQIGGIVSMIQEIANQTNLLSLNEAIEAARAFESGRGFAVVAAEVKKLAEQSSSSSSKISSLIFEIQNEMRDSIQSLENVNDEVNEGLKITMETNEAFHEILDTTKDIASQIEDMSNVSQQMSVGSR</sequence>
<gene>
    <name evidence="4" type="ORF">L0M14_16520</name>
</gene>
<keyword evidence="1 2" id="KW-0807">Transducer</keyword>
<dbReference type="SUPFAM" id="SSF58104">
    <property type="entry name" value="Methyl-accepting chemotaxis protein (MCP) signaling domain"/>
    <property type="match status" value="1"/>
</dbReference>
<protein>
    <submittedName>
        <fullName evidence="4">Methyl-accepting chemotaxis protein</fullName>
    </submittedName>
</protein>
<dbReference type="Gene3D" id="1.10.287.950">
    <property type="entry name" value="Methyl-accepting chemotaxis protein"/>
    <property type="match status" value="1"/>
</dbReference>
<proteinExistence type="predicted"/>
<dbReference type="EMBL" id="CP090978">
    <property type="protein sequence ID" value="UJF31431.1"/>
    <property type="molecule type" value="Genomic_DNA"/>
</dbReference>
<organism evidence="4 5">
    <name type="scientific">Paenibacillus hexagrammi</name>
    <dbReference type="NCBI Taxonomy" id="2908839"/>
    <lineage>
        <taxon>Bacteria</taxon>
        <taxon>Bacillati</taxon>
        <taxon>Bacillota</taxon>
        <taxon>Bacilli</taxon>
        <taxon>Bacillales</taxon>
        <taxon>Paenibacillaceae</taxon>
        <taxon>Paenibacillus</taxon>
    </lineage>
</organism>
<evidence type="ECO:0000256" key="2">
    <source>
        <dbReference type="PROSITE-ProRule" id="PRU00284"/>
    </source>
</evidence>
<dbReference type="Proteomes" id="UP001649230">
    <property type="component" value="Chromosome"/>
</dbReference>
<dbReference type="RefSeq" id="WP_235117777.1">
    <property type="nucleotide sequence ID" value="NZ_CP090978.1"/>
</dbReference>
<dbReference type="Pfam" id="PF00015">
    <property type="entry name" value="MCPsignal"/>
    <property type="match status" value="1"/>
</dbReference>
<feature type="domain" description="Methyl-accepting transducer" evidence="3">
    <location>
        <begin position="44"/>
        <end position="225"/>
    </location>
</feature>
<keyword evidence="5" id="KW-1185">Reference proteome</keyword>
<dbReference type="PANTHER" id="PTHR32089:SF114">
    <property type="entry name" value="METHYL-ACCEPTING CHEMOTAXIS PROTEIN MCPB"/>
    <property type="match status" value="1"/>
</dbReference>
<evidence type="ECO:0000313" key="5">
    <source>
        <dbReference type="Proteomes" id="UP001649230"/>
    </source>
</evidence>
<name>A0ABY3SE70_9BACL</name>
<dbReference type="InterPro" id="IPR004089">
    <property type="entry name" value="MCPsignal_dom"/>
</dbReference>
<dbReference type="SMART" id="SM00283">
    <property type="entry name" value="MA"/>
    <property type="match status" value="1"/>
</dbReference>
<evidence type="ECO:0000259" key="3">
    <source>
        <dbReference type="PROSITE" id="PS50111"/>
    </source>
</evidence>
<accession>A0ABY3SE70</accession>